<evidence type="ECO:0000256" key="2">
    <source>
        <dbReference type="ARBA" id="ARBA00022475"/>
    </source>
</evidence>
<name>A0A1J5RSE7_9ZZZZ</name>
<evidence type="ECO:0000313" key="7">
    <source>
        <dbReference type="EMBL" id="OIQ98602.1"/>
    </source>
</evidence>
<dbReference type="GO" id="GO:0005886">
    <property type="term" value="C:plasma membrane"/>
    <property type="evidence" value="ECO:0007669"/>
    <property type="project" value="UniProtKB-SubCell"/>
</dbReference>
<keyword evidence="5 6" id="KW-0472">Membrane</keyword>
<evidence type="ECO:0000256" key="3">
    <source>
        <dbReference type="ARBA" id="ARBA00022692"/>
    </source>
</evidence>
<keyword evidence="4 6" id="KW-1133">Transmembrane helix</keyword>
<evidence type="ECO:0000256" key="1">
    <source>
        <dbReference type="ARBA" id="ARBA00004651"/>
    </source>
</evidence>
<sequence length="92" mass="10279">MNNTHALSNRLLTIIWLILVALTIATFSIGEAGLSGKHVMLTLLAIALIKSQIVANYFMDLRNSKLIWRSIMFGYFLIVGGLIWLAYLIGLK</sequence>
<evidence type="ECO:0000256" key="5">
    <source>
        <dbReference type="ARBA" id="ARBA00023136"/>
    </source>
</evidence>
<keyword evidence="3 6" id="KW-0812">Transmembrane</keyword>
<organism evidence="7">
    <name type="scientific">mine drainage metagenome</name>
    <dbReference type="NCBI Taxonomy" id="410659"/>
    <lineage>
        <taxon>unclassified sequences</taxon>
        <taxon>metagenomes</taxon>
        <taxon>ecological metagenomes</taxon>
    </lineage>
</organism>
<evidence type="ECO:0000256" key="6">
    <source>
        <dbReference type="SAM" id="Phobius"/>
    </source>
</evidence>
<reference evidence="7" key="1">
    <citation type="submission" date="2016-10" db="EMBL/GenBank/DDBJ databases">
        <title>Sequence of Gallionella enrichment culture.</title>
        <authorList>
            <person name="Poehlein A."/>
            <person name="Muehling M."/>
            <person name="Daniel R."/>
        </authorList>
    </citation>
    <scope>NUCLEOTIDE SEQUENCE</scope>
</reference>
<dbReference type="EMBL" id="MLJW01000117">
    <property type="protein sequence ID" value="OIQ98602.1"/>
    <property type="molecule type" value="Genomic_DNA"/>
</dbReference>
<comment type="caution">
    <text evidence="7">The sequence shown here is derived from an EMBL/GenBank/DDBJ whole genome shotgun (WGS) entry which is preliminary data.</text>
</comment>
<evidence type="ECO:0008006" key="8">
    <source>
        <dbReference type="Google" id="ProtNLM"/>
    </source>
</evidence>
<feature type="transmembrane region" description="Helical" evidence="6">
    <location>
        <begin position="12"/>
        <end position="33"/>
    </location>
</feature>
<comment type="subcellular location">
    <subcellularLocation>
        <location evidence="1">Cell membrane</location>
        <topology evidence="1">Multi-pass membrane protein</topology>
    </subcellularLocation>
</comment>
<feature type="transmembrane region" description="Helical" evidence="6">
    <location>
        <begin position="66"/>
        <end position="89"/>
    </location>
</feature>
<dbReference type="Pfam" id="PF03626">
    <property type="entry name" value="COX4_pro"/>
    <property type="match status" value="1"/>
</dbReference>
<proteinExistence type="predicted"/>
<keyword evidence="2" id="KW-1003">Cell membrane</keyword>
<gene>
    <name evidence="7" type="ORF">GALL_194270</name>
</gene>
<protein>
    <recommendedName>
        <fullName evidence="8">Cytochrome c oxidase subunit IV</fullName>
    </recommendedName>
</protein>
<dbReference type="AlphaFoldDB" id="A0A1J5RSE7"/>
<accession>A0A1J5RSE7</accession>
<feature type="transmembrane region" description="Helical" evidence="6">
    <location>
        <begin position="39"/>
        <end position="59"/>
    </location>
</feature>
<dbReference type="InterPro" id="IPR005171">
    <property type="entry name" value="Cyt_c_oxidase_su4_prok"/>
</dbReference>
<evidence type="ECO:0000256" key="4">
    <source>
        <dbReference type="ARBA" id="ARBA00022989"/>
    </source>
</evidence>